<keyword evidence="1" id="KW-0175">Coiled coil</keyword>
<feature type="coiled-coil region" evidence="1">
    <location>
        <begin position="1108"/>
        <end position="1137"/>
    </location>
</feature>
<accession>N1QJL6</accession>
<evidence type="ECO:0000313" key="4">
    <source>
        <dbReference type="Proteomes" id="UP000016931"/>
    </source>
</evidence>
<dbReference type="EMBL" id="KB456267">
    <property type="protein sequence ID" value="EMF10729.1"/>
    <property type="molecule type" value="Genomic_DNA"/>
</dbReference>
<dbReference type="GeneID" id="27903503"/>
<feature type="coiled-coil region" evidence="1">
    <location>
        <begin position="719"/>
        <end position="746"/>
    </location>
</feature>
<evidence type="ECO:0000256" key="1">
    <source>
        <dbReference type="SAM" id="Coils"/>
    </source>
</evidence>
<proteinExistence type="predicted"/>
<feature type="region of interest" description="Disordered" evidence="2">
    <location>
        <begin position="104"/>
        <end position="135"/>
    </location>
</feature>
<feature type="compositionally biased region" description="Low complexity" evidence="2">
    <location>
        <begin position="1339"/>
        <end position="1353"/>
    </location>
</feature>
<feature type="compositionally biased region" description="Polar residues" evidence="2">
    <location>
        <begin position="247"/>
        <end position="262"/>
    </location>
</feature>
<reference evidence="3 4" key="1">
    <citation type="journal article" date="2012" name="PLoS Pathog.">
        <title>Diverse lifestyles and strategies of plant pathogenesis encoded in the genomes of eighteen Dothideomycetes fungi.</title>
        <authorList>
            <person name="Ohm R.A."/>
            <person name="Feau N."/>
            <person name="Henrissat B."/>
            <person name="Schoch C.L."/>
            <person name="Horwitz B.A."/>
            <person name="Barry K.W."/>
            <person name="Condon B.J."/>
            <person name="Copeland A.C."/>
            <person name="Dhillon B."/>
            <person name="Glaser F."/>
            <person name="Hesse C.N."/>
            <person name="Kosti I."/>
            <person name="LaButti K."/>
            <person name="Lindquist E.A."/>
            <person name="Lucas S."/>
            <person name="Salamov A.A."/>
            <person name="Bradshaw R.E."/>
            <person name="Ciuffetti L."/>
            <person name="Hamelin R.C."/>
            <person name="Kema G.H.J."/>
            <person name="Lawrence C."/>
            <person name="Scott J.A."/>
            <person name="Spatafora J.W."/>
            <person name="Turgeon B.G."/>
            <person name="de Wit P.J.G.M."/>
            <person name="Zhong S."/>
            <person name="Goodwin S.B."/>
            <person name="Grigoriev I.V."/>
        </authorList>
    </citation>
    <scope>NUCLEOTIDE SEQUENCE [LARGE SCALE GENOMIC DNA]</scope>
    <source>
        <strain evidence="3 4">SO2202</strain>
    </source>
</reference>
<dbReference type="HOGENOM" id="CLU_263425_0_0_1"/>
<dbReference type="STRING" id="692275.N1QJL6"/>
<organism evidence="3 4">
    <name type="scientific">Sphaerulina musiva (strain SO2202)</name>
    <name type="common">Poplar stem canker fungus</name>
    <name type="synonym">Septoria musiva</name>
    <dbReference type="NCBI Taxonomy" id="692275"/>
    <lineage>
        <taxon>Eukaryota</taxon>
        <taxon>Fungi</taxon>
        <taxon>Dikarya</taxon>
        <taxon>Ascomycota</taxon>
        <taxon>Pezizomycotina</taxon>
        <taxon>Dothideomycetes</taxon>
        <taxon>Dothideomycetidae</taxon>
        <taxon>Mycosphaerellales</taxon>
        <taxon>Mycosphaerellaceae</taxon>
        <taxon>Sphaerulina</taxon>
    </lineage>
</organism>
<feature type="region of interest" description="Disordered" evidence="2">
    <location>
        <begin position="1334"/>
        <end position="1368"/>
    </location>
</feature>
<evidence type="ECO:0000313" key="3">
    <source>
        <dbReference type="EMBL" id="EMF10729.1"/>
    </source>
</evidence>
<feature type="region of interest" description="Disordered" evidence="2">
    <location>
        <begin position="1025"/>
        <end position="1044"/>
    </location>
</feature>
<dbReference type="eggNOG" id="ENOG502SRDH">
    <property type="taxonomic scope" value="Eukaryota"/>
</dbReference>
<feature type="compositionally biased region" description="Basic and acidic residues" evidence="2">
    <location>
        <begin position="1025"/>
        <end position="1043"/>
    </location>
</feature>
<dbReference type="OMA" id="RYEYDPI"/>
<feature type="region of interest" description="Disordered" evidence="2">
    <location>
        <begin position="392"/>
        <end position="446"/>
    </location>
</feature>
<feature type="coiled-coil region" evidence="1">
    <location>
        <begin position="780"/>
        <end position="825"/>
    </location>
</feature>
<dbReference type="RefSeq" id="XP_016758850.1">
    <property type="nucleotide sequence ID" value="XM_016906366.1"/>
</dbReference>
<dbReference type="Proteomes" id="UP000016931">
    <property type="component" value="Unassembled WGS sequence"/>
</dbReference>
<feature type="coiled-coil region" evidence="1">
    <location>
        <begin position="471"/>
        <end position="498"/>
    </location>
</feature>
<feature type="region of interest" description="Disordered" evidence="2">
    <location>
        <begin position="551"/>
        <end position="610"/>
    </location>
</feature>
<feature type="compositionally biased region" description="Basic and acidic residues" evidence="2">
    <location>
        <begin position="419"/>
        <end position="446"/>
    </location>
</feature>
<sequence>MLPPHLQQGVVRQRSLSMSALRSSTAAPLLRPGTAYAQTRSLWWKRPYDYTSQIDPMYHRMNRYRTLKTRARMLDKLRRKGKWDWDAVQRPFFTPKHIRWASHVGKPKWTPEQEPRDRTSKAERDEHHDGFELSQREREWKDHMEALRKRINQDPYEAVFGRRFEPFWTPLVPHWMKEEMGLQSKDASETTATSNSREQKVESAKAPYRPLGPEPIRAKSQIDASDAASEHQSTPARYSYDPKKTSIDVNSDSPNGQQTSYSYGATTKWDSWTKKASRVEWDSVSGEKRRYEYDPISNRMVQVNGPPESEVRKVEDALKDYPARSQSPLMSHGWQSGLGNKTSDSAVVDVPITRFNNTRQAITVPTQDSAGQKASVYFPSLTNTAIVADAPKPSSLSKHERYPDTLTASDVRASVGQSKAERGPPTVREEERAYRHGKPDPRKMSQWEQAEHRMMLNGELYDITKQKQKLLKQESGSLENIQRDMAKLETRASDLHTELDAMDGATPTVVAAQPGTERDSGTSITAKFHNTSAQPTSKLQPALERMPAKSTKVVEDPDDSAAHESTGDFGGYNFNDIPKPRTIAARPAERTQRQFTTQNDLARTEDDSLRKSGTSMVELLREKRSLEDRVQGEVLGRKSAPRWIDVMKARQAAKDDRNSEDNAVTDIRDAAKNERLAKANALLQAEIDEQKSYMNAHEHRHPAVAASLQELPVKTAVVSDISQSERQRYQDKIRDLRKELDLAYKQSSTNAEGHVDTIRKLEKKLQTSLESRSDVSDAERKKYVKKIKALREELDATFKQSSINAEMHVERIRELEKESEQFRGRNKPIDIPQAEGDMSINVAKFAKDSSRWYKQPAIVHARNLQQLESDSRILNRERDAALSEHELRAGSAYERKANQKKQDLQSNIAAGPHPIDQALAEYERKAVQRERDQALVKEVRDIYEKQYGTIDVHHRQTSVDKALEEHERMMKPEPKAAPEAFHALDNQQPLPTSLDAALKVHEQKRKPQTKLEECETHPTSLDRALEAHEQKRTPQTKLDDCETRPTPLDSALEAYEQKQKPQTKLDDCETHSTPLDRALEAHEQKRMSQTKLDNYDHAYSVKNQEHDLHKNTSRLERQAREAEMAQQEKEAHDAQSAMDQEVCGTRSLDTDVQHPINTETQHTVQWQEPPIYKVLAYDSGNDFLVTSTTSTNFTGQETPISIPEALSQLYQPARFIPEFAELQKQNFQVIYATRDLLVLGKAKTTQVAAETTTLQDHGLIVPPEEPTSAESAPKVNPVDKTGLQEPVTGSFASPTGFVGDRWESEASTVSPETQAVDAALSEYEAKHYPRVTRQERVFSGSRLSSRGSSSSSSHTSNKKKEEKEQRRKYRGWRRSAKWALISGVGVGVAAYSIGAAAERSRERDMERWQRILQEQRALGGLGADGKRLRDSGSGVFWR</sequence>
<protein>
    <submittedName>
        <fullName evidence="3">Uncharacterized protein</fullName>
    </submittedName>
</protein>
<name>N1QJL6_SPHMS</name>
<evidence type="ECO:0000256" key="2">
    <source>
        <dbReference type="SAM" id="MobiDB-lite"/>
    </source>
</evidence>
<feature type="compositionally biased region" description="Basic and acidic residues" evidence="2">
    <location>
        <begin position="890"/>
        <end position="903"/>
    </location>
</feature>
<gene>
    <name evidence="3" type="ORF">SEPMUDRAFT_150739</name>
</gene>
<feature type="region of interest" description="Disordered" evidence="2">
    <location>
        <begin position="890"/>
        <end position="910"/>
    </location>
</feature>
<feature type="compositionally biased region" description="Basic and acidic residues" evidence="2">
    <location>
        <begin position="109"/>
        <end position="135"/>
    </location>
</feature>
<keyword evidence="4" id="KW-1185">Reference proteome</keyword>
<feature type="region of interest" description="Disordered" evidence="2">
    <location>
        <begin position="182"/>
        <end position="262"/>
    </location>
</feature>
<dbReference type="OrthoDB" id="3946750at2759"/>
<feature type="compositionally biased region" description="Basic and acidic residues" evidence="2">
    <location>
        <begin position="552"/>
        <end position="566"/>
    </location>
</feature>